<keyword evidence="3" id="KW-1185">Reference proteome</keyword>
<sequence length="182" mass="19625">MSSSGHPTCPPPAVPAKDPNISVNTSQDSTLKPSDTPVARKARPLALSHLQKDRSDSFFSQDRRWSTNDVRAMIRIFETYAGPFAVGTVAELLDRAGHAEVGKWIILHRQSAHALSFSEAKRANGARRRPKIAPSYCLPIACPLGGGVTSVIGGIDDFKLRVYLDGSLTGSFGLQLPATEEE</sequence>
<feature type="compositionally biased region" description="Polar residues" evidence="1">
    <location>
        <begin position="21"/>
        <end position="33"/>
    </location>
</feature>
<evidence type="ECO:0000256" key="1">
    <source>
        <dbReference type="SAM" id="MobiDB-lite"/>
    </source>
</evidence>
<proteinExistence type="predicted"/>
<evidence type="ECO:0000313" key="3">
    <source>
        <dbReference type="Proteomes" id="UP000434172"/>
    </source>
</evidence>
<organism evidence="2 3">
    <name type="scientific">Colletotrichum asianum</name>
    <dbReference type="NCBI Taxonomy" id="702518"/>
    <lineage>
        <taxon>Eukaryota</taxon>
        <taxon>Fungi</taxon>
        <taxon>Dikarya</taxon>
        <taxon>Ascomycota</taxon>
        <taxon>Pezizomycotina</taxon>
        <taxon>Sordariomycetes</taxon>
        <taxon>Hypocreomycetidae</taxon>
        <taxon>Glomerellales</taxon>
        <taxon>Glomerellaceae</taxon>
        <taxon>Colletotrichum</taxon>
        <taxon>Colletotrichum gloeosporioides species complex</taxon>
    </lineage>
</organism>
<feature type="region of interest" description="Disordered" evidence="1">
    <location>
        <begin position="1"/>
        <end position="38"/>
    </location>
</feature>
<accession>A0A8H3ZEV2</accession>
<protein>
    <submittedName>
        <fullName evidence="2">Uncharacterized protein</fullName>
    </submittedName>
</protein>
<gene>
    <name evidence="2" type="ORF">GQ607_015741</name>
</gene>
<dbReference type="OrthoDB" id="4837937at2759"/>
<dbReference type="AlphaFoldDB" id="A0A8H3ZEV2"/>
<evidence type="ECO:0000313" key="2">
    <source>
        <dbReference type="EMBL" id="KAF0317019.1"/>
    </source>
</evidence>
<dbReference type="EMBL" id="WOWK01000140">
    <property type="protein sequence ID" value="KAF0317019.1"/>
    <property type="molecule type" value="Genomic_DNA"/>
</dbReference>
<reference evidence="2 3" key="1">
    <citation type="submission" date="2019-12" db="EMBL/GenBank/DDBJ databases">
        <title>A genome sequence resource for the geographically widespread anthracnose pathogen Colletotrichum asianum.</title>
        <authorList>
            <person name="Meng Y."/>
        </authorList>
    </citation>
    <scope>NUCLEOTIDE SEQUENCE [LARGE SCALE GENOMIC DNA]</scope>
    <source>
        <strain evidence="2 3">ICMP 18580</strain>
    </source>
</reference>
<dbReference type="Proteomes" id="UP000434172">
    <property type="component" value="Unassembled WGS sequence"/>
</dbReference>
<comment type="caution">
    <text evidence="2">The sequence shown here is derived from an EMBL/GenBank/DDBJ whole genome shotgun (WGS) entry which is preliminary data.</text>
</comment>
<name>A0A8H3ZEV2_9PEZI</name>